<dbReference type="Pfam" id="PF00106">
    <property type="entry name" value="adh_short"/>
    <property type="match status" value="1"/>
</dbReference>
<evidence type="ECO:0000256" key="2">
    <source>
        <dbReference type="ARBA" id="ARBA00022857"/>
    </source>
</evidence>
<dbReference type="Gene3D" id="3.40.50.720">
    <property type="entry name" value="NAD(P)-binding Rossmann-like Domain"/>
    <property type="match status" value="1"/>
</dbReference>
<dbReference type="PRINTS" id="PR00080">
    <property type="entry name" value="SDRFAMILY"/>
</dbReference>
<dbReference type="InterPro" id="IPR020904">
    <property type="entry name" value="Sc_DH/Rdtase_CS"/>
</dbReference>
<protein>
    <submittedName>
        <fullName evidence="5">Short-chain dehydrogenase/reductase SDR</fullName>
    </submittedName>
</protein>
<dbReference type="PANTHER" id="PTHR24321:SF8">
    <property type="entry name" value="ESTRADIOL 17-BETA-DEHYDROGENASE 8-RELATED"/>
    <property type="match status" value="1"/>
</dbReference>
<proteinExistence type="inferred from homology"/>
<dbReference type="InterPro" id="IPR036291">
    <property type="entry name" value="NAD(P)-bd_dom_sf"/>
</dbReference>
<gene>
    <name evidence="5" type="ORF">PVAG01_04940</name>
</gene>
<reference evidence="5 6" key="1">
    <citation type="submission" date="2024-06" db="EMBL/GenBank/DDBJ databases">
        <title>Complete genome of Phlyctema vagabunda strain 19-DSS-EL-015.</title>
        <authorList>
            <person name="Fiorenzani C."/>
        </authorList>
    </citation>
    <scope>NUCLEOTIDE SEQUENCE [LARGE SCALE GENOMIC DNA]</scope>
    <source>
        <strain evidence="5 6">19-DSS-EL-015</strain>
    </source>
</reference>
<keyword evidence="6" id="KW-1185">Reference proteome</keyword>
<dbReference type="PRINTS" id="PR00081">
    <property type="entry name" value="GDHRDH"/>
</dbReference>
<dbReference type="PANTHER" id="PTHR24321">
    <property type="entry name" value="DEHYDROGENASES, SHORT CHAIN"/>
    <property type="match status" value="1"/>
</dbReference>
<keyword evidence="3" id="KW-0560">Oxidoreductase</keyword>
<accession>A0ABR4PIN9</accession>
<organism evidence="5 6">
    <name type="scientific">Phlyctema vagabunda</name>
    <dbReference type="NCBI Taxonomy" id="108571"/>
    <lineage>
        <taxon>Eukaryota</taxon>
        <taxon>Fungi</taxon>
        <taxon>Dikarya</taxon>
        <taxon>Ascomycota</taxon>
        <taxon>Pezizomycotina</taxon>
        <taxon>Leotiomycetes</taxon>
        <taxon>Helotiales</taxon>
        <taxon>Dermateaceae</taxon>
        <taxon>Phlyctema</taxon>
    </lineage>
</organism>
<name>A0ABR4PIN9_9HELO</name>
<dbReference type="CDD" id="cd05233">
    <property type="entry name" value="SDR_c"/>
    <property type="match status" value="1"/>
</dbReference>
<evidence type="ECO:0000256" key="3">
    <source>
        <dbReference type="ARBA" id="ARBA00023002"/>
    </source>
</evidence>
<evidence type="ECO:0000256" key="4">
    <source>
        <dbReference type="RuleBase" id="RU000363"/>
    </source>
</evidence>
<sequence length="260" mass="27636">MSASPVAILTGCASGIGLATTQLFLSNGYRVLGVDINDMDLGKIDEESQPNFAFYKTNLATGGECDVVVKECVARFGERIDFLGNIAGVMDGFASADVYTDDEFERVMTINLTVPTRLIRAVLPAMKAQKKGSIVNVSSKAGLSGAAAGLAYTASKHALLGVTKQTAFRFRNEGIRCNAVMPGAVATNISNSFDQKMFDQDTIQQLMPLINIHIPQGEMAEIVPKIAPLDVANAIFFLAGDQSGFINGACVPIDNAWSTT</sequence>
<dbReference type="PROSITE" id="PS00061">
    <property type="entry name" value="ADH_SHORT"/>
    <property type="match status" value="1"/>
</dbReference>
<dbReference type="SUPFAM" id="SSF51735">
    <property type="entry name" value="NAD(P)-binding Rossmann-fold domains"/>
    <property type="match status" value="1"/>
</dbReference>
<dbReference type="Proteomes" id="UP001629113">
    <property type="component" value="Unassembled WGS sequence"/>
</dbReference>
<comment type="caution">
    <text evidence="5">The sequence shown here is derived from an EMBL/GenBank/DDBJ whole genome shotgun (WGS) entry which is preliminary data.</text>
</comment>
<keyword evidence="2" id="KW-0521">NADP</keyword>
<evidence type="ECO:0000313" key="6">
    <source>
        <dbReference type="Proteomes" id="UP001629113"/>
    </source>
</evidence>
<evidence type="ECO:0000256" key="1">
    <source>
        <dbReference type="ARBA" id="ARBA00006484"/>
    </source>
</evidence>
<dbReference type="EMBL" id="JBFCZG010000004">
    <property type="protein sequence ID" value="KAL3423193.1"/>
    <property type="molecule type" value="Genomic_DNA"/>
</dbReference>
<comment type="similarity">
    <text evidence="1 4">Belongs to the short-chain dehydrogenases/reductases (SDR) family.</text>
</comment>
<evidence type="ECO:0000313" key="5">
    <source>
        <dbReference type="EMBL" id="KAL3423193.1"/>
    </source>
</evidence>
<dbReference type="InterPro" id="IPR002347">
    <property type="entry name" value="SDR_fam"/>
</dbReference>